<evidence type="ECO:0000256" key="2">
    <source>
        <dbReference type="ARBA" id="ARBA00023163"/>
    </source>
</evidence>
<organism evidence="4 5">
    <name type="scientific">Roseovarius albus</name>
    <dbReference type="NCBI Taxonomy" id="1247867"/>
    <lineage>
        <taxon>Bacteria</taxon>
        <taxon>Pseudomonadati</taxon>
        <taxon>Pseudomonadota</taxon>
        <taxon>Alphaproteobacteria</taxon>
        <taxon>Rhodobacterales</taxon>
        <taxon>Roseobacteraceae</taxon>
        <taxon>Roseovarius</taxon>
    </lineage>
</organism>
<dbReference type="EMBL" id="FWFX01000012">
    <property type="protein sequence ID" value="SLN62809.1"/>
    <property type="molecule type" value="Genomic_DNA"/>
</dbReference>
<sequence length="307" mass="34148">MLFDRFSNLCMANCIEPLRAANTQTLRENFHWMIYTVDGAPASSSSGIEVVAHANLAELTQVDYLFVLASYNHDEHDRRETRRILRSAAAKASTVVGLDAGPWLLASAGLLDGRQATIHWDLLDAFSERFLEVRAEREQVLHDGPYMTCAGAMSALEMTLGLIEHHLGAAPRLDVEALFLHGTQLGELRSDQNTSSDPLTKRALQVMRENIENPLGLAELSHRLSCQPRTLSRRFHTRLGASPGAVYRHMRLAAARKLLESSTLSVSETALRCGYDSPAAMARAIRQYYGLSPRQLRLKARSIIQQV</sequence>
<dbReference type="Pfam" id="PF12833">
    <property type="entry name" value="HTH_18"/>
    <property type="match status" value="1"/>
</dbReference>
<dbReference type="SUPFAM" id="SSF46689">
    <property type="entry name" value="Homeodomain-like"/>
    <property type="match status" value="2"/>
</dbReference>
<dbReference type="InterPro" id="IPR009057">
    <property type="entry name" value="Homeodomain-like_sf"/>
</dbReference>
<evidence type="ECO:0000313" key="4">
    <source>
        <dbReference type="EMBL" id="SLN62809.1"/>
    </source>
</evidence>
<proteinExistence type="predicted"/>
<feature type="domain" description="HTH araC/xylS-type" evidence="3">
    <location>
        <begin position="201"/>
        <end position="299"/>
    </location>
</feature>
<keyword evidence="2" id="KW-0804">Transcription</keyword>
<protein>
    <submittedName>
        <fullName evidence="4">HTH-type transcriptional regulator CdhR</fullName>
    </submittedName>
</protein>
<evidence type="ECO:0000256" key="1">
    <source>
        <dbReference type="ARBA" id="ARBA00023015"/>
    </source>
</evidence>
<dbReference type="SUPFAM" id="SSF52317">
    <property type="entry name" value="Class I glutamine amidotransferase-like"/>
    <property type="match status" value="1"/>
</dbReference>
<dbReference type="Gene3D" id="1.10.10.60">
    <property type="entry name" value="Homeodomain-like"/>
    <property type="match status" value="1"/>
</dbReference>
<evidence type="ECO:0000313" key="5">
    <source>
        <dbReference type="Proteomes" id="UP000193061"/>
    </source>
</evidence>
<keyword evidence="5" id="KW-1185">Reference proteome</keyword>
<dbReference type="InterPro" id="IPR018060">
    <property type="entry name" value="HTH_AraC"/>
</dbReference>
<dbReference type="InterPro" id="IPR052158">
    <property type="entry name" value="INH-QAR"/>
</dbReference>
<dbReference type="PROSITE" id="PS01124">
    <property type="entry name" value="HTH_ARAC_FAMILY_2"/>
    <property type="match status" value="1"/>
</dbReference>
<dbReference type="PANTHER" id="PTHR43130">
    <property type="entry name" value="ARAC-FAMILY TRANSCRIPTIONAL REGULATOR"/>
    <property type="match status" value="1"/>
</dbReference>
<dbReference type="Proteomes" id="UP000193061">
    <property type="component" value="Unassembled WGS sequence"/>
</dbReference>
<dbReference type="GO" id="GO:0043565">
    <property type="term" value="F:sequence-specific DNA binding"/>
    <property type="evidence" value="ECO:0007669"/>
    <property type="project" value="InterPro"/>
</dbReference>
<dbReference type="PANTHER" id="PTHR43130:SF3">
    <property type="entry name" value="HTH-TYPE TRANSCRIPTIONAL REGULATOR RV1931C"/>
    <property type="match status" value="1"/>
</dbReference>
<dbReference type="AlphaFoldDB" id="A0A1X6ZVA6"/>
<accession>A0A1X6ZVA6</accession>
<dbReference type="Gene3D" id="3.40.50.880">
    <property type="match status" value="1"/>
</dbReference>
<dbReference type="GO" id="GO:0003700">
    <property type="term" value="F:DNA-binding transcription factor activity"/>
    <property type="evidence" value="ECO:0007669"/>
    <property type="project" value="InterPro"/>
</dbReference>
<dbReference type="SMART" id="SM00342">
    <property type="entry name" value="HTH_ARAC"/>
    <property type="match status" value="1"/>
</dbReference>
<dbReference type="InterPro" id="IPR002818">
    <property type="entry name" value="DJ-1/PfpI"/>
</dbReference>
<dbReference type="Pfam" id="PF01965">
    <property type="entry name" value="DJ-1_PfpI"/>
    <property type="match status" value="1"/>
</dbReference>
<keyword evidence="1" id="KW-0805">Transcription regulation</keyword>
<reference evidence="4 5" key="1">
    <citation type="submission" date="2017-03" db="EMBL/GenBank/DDBJ databases">
        <authorList>
            <person name="Afonso C.L."/>
            <person name="Miller P.J."/>
            <person name="Scott M.A."/>
            <person name="Spackman E."/>
            <person name="Goraichik I."/>
            <person name="Dimitrov K.M."/>
            <person name="Suarez D.L."/>
            <person name="Swayne D.E."/>
        </authorList>
    </citation>
    <scope>NUCLEOTIDE SEQUENCE [LARGE SCALE GENOMIC DNA]</scope>
    <source>
        <strain evidence="4 5">CECT 7450</strain>
    </source>
</reference>
<gene>
    <name evidence="4" type="primary">cdhR_10</name>
    <name evidence="4" type="ORF">ROA7450_03270</name>
</gene>
<name>A0A1X6ZVA6_9RHOB</name>
<dbReference type="CDD" id="cd03136">
    <property type="entry name" value="GATase1_AraC_ArgR_like"/>
    <property type="match status" value="1"/>
</dbReference>
<evidence type="ECO:0000259" key="3">
    <source>
        <dbReference type="PROSITE" id="PS01124"/>
    </source>
</evidence>
<dbReference type="InterPro" id="IPR029062">
    <property type="entry name" value="Class_I_gatase-like"/>
</dbReference>